<reference evidence="1 2" key="1">
    <citation type="journal article" date="2018" name="Sci. Rep.">
        <title>Comparative genomics provides insights into the lifestyle and reveals functional heterogeneity of dark septate endophytic fungi.</title>
        <authorList>
            <person name="Knapp D.G."/>
            <person name="Nemeth J.B."/>
            <person name="Barry K."/>
            <person name="Hainaut M."/>
            <person name="Henrissat B."/>
            <person name="Johnson J."/>
            <person name="Kuo A."/>
            <person name="Lim J.H.P."/>
            <person name="Lipzen A."/>
            <person name="Nolan M."/>
            <person name="Ohm R.A."/>
            <person name="Tamas L."/>
            <person name="Grigoriev I.V."/>
            <person name="Spatafora J.W."/>
            <person name="Nagy L.G."/>
            <person name="Kovacs G.M."/>
        </authorList>
    </citation>
    <scope>NUCLEOTIDE SEQUENCE [LARGE SCALE GENOMIC DNA]</scope>
    <source>
        <strain evidence="1 2">DSE2036</strain>
    </source>
</reference>
<protein>
    <submittedName>
        <fullName evidence="1">Uncharacterized protein</fullName>
    </submittedName>
</protein>
<evidence type="ECO:0000313" key="1">
    <source>
        <dbReference type="EMBL" id="PVH98680.1"/>
    </source>
</evidence>
<dbReference type="EMBL" id="KZ805408">
    <property type="protein sequence ID" value="PVH98680.1"/>
    <property type="molecule type" value="Genomic_DNA"/>
</dbReference>
<keyword evidence="2" id="KW-1185">Reference proteome</keyword>
<sequence length="80" mass="8716">MPSSRLLNGQWQCDEGSKVRKSQGQAMGMQMEYEGAPVFFLSLSIFHCVMVIAVDICAMEIVPVAVSLLDPTMPQIVPTG</sequence>
<dbReference type="AlphaFoldDB" id="A0A2V1DKN9"/>
<name>A0A2V1DKN9_9PLEO</name>
<gene>
    <name evidence="1" type="ORF">DM02DRAFT_615617</name>
</gene>
<accession>A0A2V1DKN9</accession>
<dbReference type="Proteomes" id="UP000244855">
    <property type="component" value="Unassembled WGS sequence"/>
</dbReference>
<proteinExistence type="predicted"/>
<organism evidence="1 2">
    <name type="scientific">Periconia macrospinosa</name>
    <dbReference type="NCBI Taxonomy" id="97972"/>
    <lineage>
        <taxon>Eukaryota</taxon>
        <taxon>Fungi</taxon>
        <taxon>Dikarya</taxon>
        <taxon>Ascomycota</taxon>
        <taxon>Pezizomycotina</taxon>
        <taxon>Dothideomycetes</taxon>
        <taxon>Pleosporomycetidae</taxon>
        <taxon>Pleosporales</taxon>
        <taxon>Massarineae</taxon>
        <taxon>Periconiaceae</taxon>
        <taxon>Periconia</taxon>
    </lineage>
</organism>
<evidence type="ECO:0000313" key="2">
    <source>
        <dbReference type="Proteomes" id="UP000244855"/>
    </source>
</evidence>